<keyword evidence="7" id="KW-0354">Hemolysis</keyword>
<evidence type="ECO:0000256" key="6">
    <source>
        <dbReference type="ARBA" id="ARBA00023237"/>
    </source>
</evidence>
<evidence type="ECO:0000256" key="3">
    <source>
        <dbReference type="ARBA" id="ARBA00022452"/>
    </source>
</evidence>
<evidence type="ECO:0000256" key="2">
    <source>
        <dbReference type="ARBA" id="ARBA00022448"/>
    </source>
</evidence>
<dbReference type="InterPro" id="IPR028351">
    <property type="entry name" value="CyaE"/>
</dbReference>
<keyword evidence="10" id="KW-1185">Reference proteome</keyword>
<proteinExistence type="inferred from homology"/>
<comment type="subcellular location">
    <subcellularLocation>
        <location evidence="7">Cell outer membrane</location>
        <topology evidence="7">Peripheral membrane protein</topology>
    </subcellularLocation>
</comment>
<keyword evidence="7" id="KW-0204">Cytolysis</keyword>
<dbReference type="Pfam" id="PF02321">
    <property type="entry name" value="OEP"/>
    <property type="match status" value="2"/>
</dbReference>
<evidence type="ECO:0000256" key="4">
    <source>
        <dbReference type="ARBA" id="ARBA00022692"/>
    </source>
</evidence>
<comment type="caution">
    <text evidence="9">The sequence shown here is derived from an EMBL/GenBank/DDBJ whole genome shotgun (WGS) entry which is preliminary data.</text>
</comment>
<comment type="similarity">
    <text evidence="1 7">Belongs to the outer membrane factor (OMF) (TC 1.B.17) family.</text>
</comment>
<evidence type="ECO:0000256" key="7">
    <source>
        <dbReference type="PIRNR" id="PIRNR001892"/>
    </source>
</evidence>
<comment type="function">
    <text evidence="7">CyaE is necessary for transport of calmodulin-sensitive adenylate cyclase-hemolysin (cyclolysin).</text>
</comment>
<dbReference type="PANTHER" id="PTHR30026">
    <property type="entry name" value="OUTER MEMBRANE PROTEIN TOLC"/>
    <property type="match status" value="1"/>
</dbReference>
<name>A0ABV4TT66_9GAMM</name>
<keyword evidence="2 7" id="KW-0813">Transport</keyword>
<keyword evidence="8" id="KW-0175">Coiled coil</keyword>
<keyword evidence="4" id="KW-0812">Transmembrane</keyword>
<dbReference type="SUPFAM" id="SSF56954">
    <property type="entry name" value="Outer membrane efflux proteins (OEP)"/>
    <property type="match status" value="1"/>
</dbReference>
<dbReference type="EMBL" id="JBGUAW010000002">
    <property type="protein sequence ID" value="MFA9459761.1"/>
    <property type="molecule type" value="Genomic_DNA"/>
</dbReference>
<dbReference type="Proteomes" id="UP001575181">
    <property type="component" value="Unassembled WGS sequence"/>
</dbReference>
<evidence type="ECO:0000256" key="8">
    <source>
        <dbReference type="SAM" id="Coils"/>
    </source>
</evidence>
<dbReference type="PIRSF" id="PIRSF001892">
    <property type="entry name" value="CyaE"/>
    <property type="match status" value="1"/>
</dbReference>
<accession>A0ABV4TT66</accession>
<reference evidence="9 10" key="1">
    <citation type="submission" date="2024-08" db="EMBL/GenBank/DDBJ databases">
        <title>Whole-genome sequencing of halo(alkali)philic microorganisms from hypersaline lakes.</title>
        <authorList>
            <person name="Sorokin D.Y."/>
            <person name="Merkel A.Y."/>
            <person name="Messina E."/>
            <person name="Yakimov M."/>
        </authorList>
    </citation>
    <scope>NUCLEOTIDE SEQUENCE [LARGE SCALE GENOMIC DNA]</scope>
    <source>
        <strain evidence="9 10">Cl-TMA</strain>
    </source>
</reference>
<keyword evidence="5 7" id="KW-0472">Membrane</keyword>
<keyword evidence="3" id="KW-1134">Transmembrane beta strand</keyword>
<protein>
    <recommendedName>
        <fullName evidence="7">Protein CyaE</fullName>
    </recommendedName>
</protein>
<dbReference type="Gene3D" id="1.20.1600.10">
    <property type="entry name" value="Outer membrane efflux proteins (OEP)"/>
    <property type="match status" value="1"/>
</dbReference>
<evidence type="ECO:0000313" key="10">
    <source>
        <dbReference type="Proteomes" id="UP001575181"/>
    </source>
</evidence>
<dbReference type="PANTHER" id="PTHR30026:SF21">
    <property type="entry name" value="SLR1270 PROTEIN"/>
    <property type="match status" value="1"/>
</dbReference>
<evidence type="ECO:0000256" key="1">
    <source>
        <dbReference type="ARBA" id="ARBA00007613"/>
    </source>
</evidence>
<dbReference type="RefSeq" id="WP_373654548.1">
    <property type="nucleotide sequence ID" value="NZ_JBGUAW010000002.1"/>
</dbReference>
<dbReference type="InterPro" id="IPR051906">
    <property type="entry name" value="TolC-like"/>
</dbReference>
<evidence type="ECO:0000313" key="9">
    <source>
        <dbReference type="EMBL" id="MFA9459761.1"/>
    </source>
</evidence>
<sequence>MNARTLSRILPVTAFAVLLVPGTAGAIGLEEAVRQALENNNQVSASRYRMKAAGHRVDAARSGYLPQVDLQVGARATDNPAQAFIAKLNQAEVTSQDFRPGTLNDPDTTTDFATALVLRQPLYQGGATSARVTQARSSREAAGEQFNQTRLNVALGATRAFLQVQLARAQVRVTREALEAAREHLRIAEDRFETGSALRSDMLQARTRVSELEERLLARKNGLALAKSTLNEQLGRGLDAPVRLQQDLGAELPPATPDLRSLIRKALAERPAITATEARLAAARARVTEAQAALLPHLNLEARLEDHRDSGADQSWLAGIRMDWRLFGGGRVATRQAAEAERFATHAQLTDTQRKVRLEVRRAKLNLETARRRLETVRHAVESARESLRTNTNRYRQGAATIVEVLDAQLARHQARARQVEALYDLRLSHARLQKAVGQTPVLDRLSRNSG</sequence>
<evidence type="ECO:0000256" key="5">
    <source>
        <dbReference type="ARBA" id="ARBA00023136"/>
    </source>
</evidence>
<gene>
    <name evidence="9" type="ORF">ACERLL_02840</name>
</gene>
<keyword evidence="6 7" id="KW-0998">Cell outer membrane</keyword>
<dbReference type="InterPro" id="IPR003423">
    <property type="entry name" value="OMP_efflux"/>
</dbReference>
<organism evidence="9 10">
    <name type="scientific">Thiohalorhabdus methylotrophus</name>
    <dbReference type="NCBI Taxonomy" id="3242694"/>
    <lineage>
        <taxon>Bacteria</taxon>
        <taxon>Pseudomonadati</taxon>
        <taxon>Pseudomonadota</taxon>
        <taxon>Gammaproteobacteria</taxon>
        <taxon>Thiohalorhabdales</taxon>
        <taxon>Thiohalorhabdaceae</taxon>
        <taxon>Thiohalorhabdus</taxon>
    </lineage>
</organism>
<feature type="coiled-coil region" evidence="8">
    <location>
        <begin position="353"/>
        <end position="423"/>
    </location>
</feature>